<feature type="binding site" evidence="7">
    <location>
        <position position="127"/>
    </location>
    <ligand>
        <name>substrate</name>
    </ligand>
</feature>
<comment type="caution">
    <text evidence="7">Lacks conserved residue(s) required for the propagation of feature annotation.</text>
</comment>
<sequence>MTEDFRKKLWNIAGGIPFDSEYFLRILPESKLKKSDLFVSDFGTYYLELGSGWGEVAIELAQTHPEIGFVLMEKKADRIRKTIKAASRLKLTNVKILSVNFNWFLEDIFEDGSFEEILLNFPDPWPKKRHHKHRTLSPRFLDSIHRLLVPEGRFRFATDYGPYARKAIGYFRRDPRFRSVGPEYSLFRKDFPVSYFERTKREEGSRIYYLDRERI</sequence>
<dbReference type="PANTHER" id="PTHR23417">
    <property type="entry name" value="3-DEOXY-D-MANNO-OCTULOSONIC-ACID TRANSFERASE/TRNA GUANINE-N 7 - -METHYLTRANSFERASE"/>
    <property type="match status" value="1"/>
</dbReference>
<keyword evidence="6 7" id="KW-0819">tRNA processing</keyword>
<feature type="binding site" evidence="7">
    <location>
        <position position="159"/>
    </location>
    <ligand>
        <name>substrate</name>
    </ligand>
</feature>
<name>A0A4R9GI21_9LEPT</name>
<dbReference type="NCBIfam" id="TIGR00091">
    <property type="entry name" value="tRNA (guanosine(46)-N7)-methyltransferase TrmB"/>
    <property type="match status" value="1"/>
</dbReference>
<proteinExistence type="inferred from homology"/>
<dbReference type="OrthoDB" id="9802090at2"/>
<keyword evidence="5 7" id="KW-0949">S-adenosyl-L-methionine</keyword>
<dbReference type="InterPro" id="IPR003358">
    <property type="entry name" value="tRNA_(Gua-N-7)_MeTrfase_Trmb"/>
</dbReference>
<dbReference type="EC" id="2.1.1.33" evidence="7"/>
<reference evidence="8" key="1">
    <citation type="journal article" date="2019" name="PLoS Negl. Trop. Dis.">
        <title>Revisiting the worldwide diversity of Leptospira species in the environment.</title>
        <authorList>
            <person name="Vincent A.T."/>
            <person name="Schiettekatte O."/>
            <person name="Bourhy P."/>
            <person name="Veyrier F.J."/>
            <person name="Picardeau M."/>
        </authorList>
    </citation>
    <scope>NUCLEOTIDE SEQUENCE [LARGE SCALE GENOMIC DNA]</scope>
    <source>
        <strain evidence="8">SSW15</strain>
    </source>
</reference>
<evidence type="ECO:0000256" key="3">
    <source>
        <dbReference type="ARBA" id="ARBA00022603"/>
    </source>
</evidence>
<organism evidence="8 9">
    <name type="scientific">Leptospira fletcheri</name>
    <dbReference type="NCBI Taxonomy" id="2484981"/>
    <lineage>
        <taxon>Bacteria</taxon>
        <taxon>Pseudomonadati</taxon>
        <taxon>Spirochaetota</taxon>
        <taxon>Spirochaetia</taxon>
        <taxon>Leptospirales</taxon>
        <taxon>Leptospiraceae</taxon>
        <taxon>Leptospira</taxon>
    </lineage>
</organism>
<dbReference type="PANTHER" id="PTHR23417:SF14">
    <property type="entry name" value="PENTACOTRIPEPTIDE-REPEAT REGION OF PRORP DOMAIN-CONTAINING PROTEIN"/>
    <property type="match status" value="1"/>
</dbReference>
<comment type="caution">
    <text evidence="8">The sequence shown here is derived from an EMBL/GenBank/DDBJ whole genome shotgun (WGS) entry which is preliminary data.</text>
</comment>
<protein>
    <recommendedName>
        <fullName evidence="7">tRNA (guanine-N(7)-)-methyltransferase</fullName>
        <ecNumber evidence="7">2.1.1.33</ecNumber>
    </recommendedName>
    <alternativeName>
        <fullName evidence="7">tRNA (guanine(46)-N(7))-methyltransferase</fullName>
    </alternativeName>
    <alternativeName>
        <fullName evidence="7">tRNA(m7G46)-methyltransferase</fullName>
    </alternativeName>
</protein>
<keyword evidence="4 7" id="KW-0808">Transferase</keyword>
<feature type="binding site" evidence="7">
    <location>
        <position position="100"/>
    </location>
    <ligand>
        <name>S-adenosyl-L-methionine</name>
        <dbReference type="ChEBI" id="CHEBI:59789"/>
    </ligand>
</feature>
<dbReference type="Gene3D" id="3.40.50.150">
    <property type="entry name" value="Vaccinia Virus protein VP39"/>
    <property type="match status" value="1"/>
</dbReference>
<evidence type="ECO:0000256" key="7">
    <source>
        <dbReference type="HAMAP-Rule" id="MF_01057"/>
    </source>
</evidence>
<dbReference type="GO" id="GO:0043527">
    <property type="term" value="C:tRNA methyltransferase complex"/>
    <property type="evidence" value="ECO:0007669"/>
    <property type="project" value="TreeGrafter"/>
</dbReference>
<comment type="similarity">
    <text evidence="7">Belongs to the class I-like SAM-binding methyltransferase superfamily. TrmB family.</text>
</comment>
<dbReference type="CDD" id="cd02440">
    <property type="entry name" value="AdoMet_MTases"/>
    <property type="match status" value="1"/>
</dbReference>
<dbReference type="Pfam" id="PF02390">
    <property type="entry name" value="Methyltransf_4"/>
    <property type="match status" value="1"/>
</dbReference>
<dbReference type="InterPro" id="IPR029063">
    <property type="entry name" value="SAM-dependent_MTases_sf"/>
</dbReference>
<dbReference type="UniPathway" id="UPA00989"/>
<dbReference type="EMBL" id="RQET01000004">
    <property type="protein sequence ID" value="TGK11786.1"/>
    <property type="molecule type" value="Genomic_DNA"/>
</dbReference>
<feature type="binding site" evidence="7">
    <location>
        <position position="73"/>
    </location>
    <ligand>
        <name>S-adenosyl-L-methionine</name>
        <dbReference type="ChEBI" id="CHEBI:59789"/>
    </ligand>
</feature>
<keyword evidence="9" id="KW-1185">Reference proteome</keyword>
<keyword evidence="3 7" id="KW-0489">Methyltransferase</keyword>
<evidence type="ECO:0000256" key="5">
    <source>
        <dbReference type="ARBA" id="ARBA00022691"/>
    </source>
</evidence>
<evidence type="ECO:0000256" key="6">
    <source>
        <dbReference type="ARBA" id="ARBA00022694"/>
    </source>
</evidence>
<evidence type="ECO:0000313" key="9">
    <source>
        <dbReference type="Proteomes" id="UP000298458"/>
    </source>
</evidence>
<feature type="binding site" evidence="7">
    <location>
        <position position="48"/>
    </location>
    <ligand>
        <name>S-adenosyl-L-methionine</name>
        <dbReference type="ChEBI" id="CHEBI:59789"/>
    </ligand>
</feature>
<dbReference type="PROSITE" id="PS51625">
    <property type="entry name" value="SAM_MT_TRMB"/>
    <property type="match status" value="1"/>
</dbReference>
<dbReference type="AlphaFoldDB" id="A0A4R9GI21"/>
<evidence type="ECO:0000256" key="1">
    <source>
        <dbReference type="ARBA" id="ARBA00000142"/>
    </source>
</evidence>
<dbReference type="HAMAP" id="MF_01057">
    <property type="entry name" value="tRNA_methyltr_TrmB"/>
    <property type="match status" value="1"/>
</dbReference>
<comment type="catalytic activity">
    <reaction evidence="1 7">
        <text>guanosine(46) in tRNA + S-adenosyl-L-methionine = N(7)-methylguanosine(46) in tRNA + S-adenosyl-L-homocysteine</text>
        <dbReference type="Rhea" id="RHEA:42708"/>
        <dbReference type="Rhea" id="RHEA-COMP:10188"/>
        <dbReference type="Rhea" id="RHEA-COMP:10189"/>
        <dbReference type="ChEBI" id="CHEBI:57856"/>
        <dbReference type="ChEBI" id="CHEBI:59789"/>
        <dbReference type="ChEBI" id="CHEBI:74269"/>
        <dbReference type="ChEBI" id="CHEBI:74480"/>
        <dbReference type="EC" id="2.1.1.33"/>
    </reaction>
</comment>
<dbReference type="GO" id="GO:0008176">
    <property type="term" value="F:tRNA (guanine(46)-N7)-methyltransferase activity"/>
    <property type="evidence" value="ECO:0007669"/>
    <property type="project" value="UniProtKB-UniRule"/>
</dbReference>
<dbReference type="Proteomes" id="UP000298458">
    <property type="component" value="Unassembled WGS sequence"/>
</dbReference>
<dbReference type="RefSeq" id="WP_135767189.1">
    <property type="nucleotide sequence ID" value="NZ_RQET01000004.1"/>
</dbReference>
<gene>
    <name evidence="7 8" type="primary">trmB</name>
    <name evidence="8" type="ORF">EHO60_05700</name>
</gene>
<evidence type="ECO:0000313" key="8">
    <source>
        <dbReference type="EMBL" id="TGK11786.1"/>
    </source>
</evidence>
<evidence type="ECO:0000256" key="2">
    <source>
        <dbReference type="ARBA" id="ARBA00003015"/>
    </source>
</evidence>
<comment type="function">
    <text evidence="2 7">Catalyzes the formation of N(7)-methylguanine at position 46 (m7G46) in tRNA.</text>
</comment>
<dbReference type="SUPFAM" id="SSF53335">
    <property type="entry name" value="S-adenosyl-L-methionine-dependent methyltransferases"/>
    <property type="match status" value="1"/>
</dbReference>
<dbReference type="InterPro" id="IPR055361">
    <property type="entry name" value="tRNA_methyltr_TrmB_bact"/>
</dbReference>
<evidence type="ECO:0000256" key="4">
    <source>
        <dbReference type="ARBA" id="ARBA00022679"/>
    </source>
</evidence>
<comment type="pathway">
    <text evidence="7">tRNA modification; N(7)-methylguanine-tRNA biosynthesis.</text>
</comment>
<accession>A0A4R9GI21</accession>
<feature type="binding site" evidence="7">
    <location>
        <position position="123"/>
    </location>
    <ligand>
        <name>S-adenosyl-L-methionine</name>
        <dbReference type="ChEBI" id="CHEBI:59789"/>
    </ligand>
</feature>